<keyword evidence="1" id="KW-0472">Membrane</keyword>
<keyword evidence="1" id="KW-0812">Transmembrane</keyword>
<dbReference type="Proteomes" id="UP000017861">
    <property type="component" value="Unassembled WGS sequence"/>
</dbReference>
<dbReference type="AlphaFoldDB" id="V5AKT7"/>
<protein>
    <submittedName>
        <fullName evidence="2">Uncharacterized protein</fullName>
    </submittedName>
</protein>
<comment type="caution">
    <text evidence="2">The sequence shown here is derived from an EMBL/GenBank/DDBJ whole genome shotgun (WGS) entry which is preliminary data.</text>
</comment>
<gene>
    <name evidence="2" type="ORF">TCDM_12635</name>
</gene>
<reference evidence="2 3" key="1">
    <citation type="journal article" date="2014" name="Genome Announc.">
        <title>Trypanosoma cruzi Clone Dm28c Draft Genome Sequence.</title>
        <authorList>
            <person name="Grisard E.C."/>
            <person name="Teixeira S.M."/>
            <person name="de Almeida L.G."/>
            <person name="Stoco P.H."/>
            <person name="Gerber A.L."/>
            <person name="Talavera-Lopez C."/>
            <person name="Lima O.C."/>
            <person name="Andersson B."/>
            <person name="de Vasconcelos A.T."/>
        </authorList>
    </citation>
    <scope>NUCLEOTIDE SEQUENCE [LARGE SCALE GENOMIC DNA]</scope>
    <source>
        <strain evidence="2 3">Dm28c</strain>
    </source>
</reference>
<keyword evidence="1" id="KW-1133">Transmembrane helix</keyword>
<dbReference type="EMBL" id="AYLP01000639">
    <property type="protein sequence ID" value="ESS55869.1"/>
    <property type="molecule type" value="Genomic_DNA"/>
</dbReference>
<sequence length="75" mass="9025">MCGHTEDQTVEAHITIFSILFSDKISGQFLEQHGSWVLFFFFSFLCVAVIEDDIFHFFFFFFHFFSIFFFLPFKV</sequence>
<evidence type="ECO:0000313" key="2">
    <source>
        <dbReference type="EMBL" id="ESS55869.1"/>
    </source>
</evidence>
<feature type="transmembrane region" description="Helical" evidence="1">
    <location>
        <begin position="34"/>
        <end position="50"/>
    </location>
</feature>
<evidence type="ECO:0000313" key="3">
    <source>
        <dbReference type="Proteomes" id="UP000017861"/>
    </source>
</evidence>
<dbReference type="VEuPathDB" id="TriTrypDB:TCDM_12635"/>
<organism evidence="2 3">
    <name type="scientific">Trypanosoma cruzi Dm28c</name>
    <dbReference type="NCBI Taxonomy" id="1416333"/>
    <lineage>
        <taxon>Eukaryota</taxon>
        <taxon>Discoba</taxon>
        <taxon>Euglenozoa</taxon>
        <taxon>Kinetoplastea</taxon>
        <taxon>Metakinetoplastina</taxon>
        <taxon>Trypanosomatida</taxon>
        <taxon>Trypanosomatidae</taxon>
        <taxon>Trypanosoma</taxon>
        <taxon>Schizotrypanum</taxon>
    </lineage>
</organism>
<name>V5AKT7_TRYCR</name>
<evidence type="ECO:0000256" key="1">
    <source>
        <dbReference type="SAM" id="Phobius"/>
    </source>
</evidence>
<feature type="transmembrane region" description="Helical" evidence="1">
    <location>
        <begin position="56"/>
        <end position="73"/>
    </location>
</feature>
<accession>V5AKT7</accession>
<proteinExistence type="predicted"/>